<dbReference type="Proteomes" id="UP001218218">
    <property type="component" value="Unassembled WGS sequence"/>
</dbReference>
<accession>A0AAD6ZIB7</accession>
<evidence type="ECO:0000313" key="1">
    <source>
        <dbReference type="EMBL" id="KAJ7323040.1"/>
    </source>
</evidence>
<protein>
    <submittedName>
        <fullName evidence="1">Uncharacterized protein</fullName>
    </submittedName>
</protein>
<keyword evidence="2" id="KW-1185">Reference proteome</keyword>
<evidence type="ECO:0000313" key="2">
    <source>
        <dbReference type="Proteomes" id="UP001218218"/>
    </source>
</evidence>
<comment type="caution">
    <text evidence="1">The sequence shown here is derived from an EMBL/GenBank/DDBJ whole genome shotgun (WGS) entry which is preliminary data.</text>
</comment>
<proteinExistence type="predicted"/>
<gene>
    <name evidence="1" type="ORF">DFH08DRAFT_888609</name>
</gene>
<dbReference type="EMBL" id="JARIHO010000048">
    <property type="protein sequence ID" value="KAJ7323040.1"/>
    <property type="molecule type" value="Genomic_DNA"/>
</dbReference>
<reference evidence="1" key="1">
    <citation type="submission" date="2023-03" db="EMBL/GenBank/DDBJ databases">
        <title>Massive genome expansion in bonnet fungi (Mycena s.s.) driven by repeated elements and novel gene families across ecological guilds.</title>
        <authorList>
            <consortium name="Lawrence Berkeley National Laboratory"/>
            <person name="Harder C.B."/>
            <person name="Miyauchi S."/>
            <person name="Viragh M."/>
            <person name="Kuo A."/>
            <person name="Thoen E."/>
            <person name="Andreopoulos B."/>
            <person name="Lu D."/>
            <person name="Skrede I."/>
            <person name="Drula E."/>
            <person name="Henrissat B."/>
            <person name="Morin E."/>
            <person name="Kohler A."/>
            <person name="Barry K."/>
            <person name="LaButti K."/>
            <person name="Morin E."/>
            <person name="Salamov A."/>
            <person name="Lipzen A."/>
            <person name="Mereny Z."/>
            <person name="Hegedus B."/>
            <person name="Baldrian P."/>
            <person name="Stursova M."/>
            <person name="Weitz H."/>
            <person name="Taylor A."/>
            <person name="Grigoriev I.V."/>
            <person name="Nagy L.G."/>
            <person name="Martin F."/>
            <person name="Kauserud H."/>
        </authorList>
    </citation>
    <scope>NUCLEOTIDE SEQUENCE</scope>
    <source>
        <strain evidence="1">CBHHK002</strain>
    </source>
</reference>
<sequence length="169" mass="18980">MSANDVLYTAIESSTKAFFGDLEEAIRVKNTTILSRTLAPDCSRSLAPESLIRTFGMPEGFSWTNEAYEQHMKPEVAIMEHATYEILFTAVDSQKRKSVARVAHHTKLRGKDAVRLEIVWFLDWNEDGSKVKKIAEFVDTAESIKIAQSMKESVASLPSELKEGNVVLR</sequence>
<dbReference type="AlphaFoldDB" id="A0AAD6ZIB7"/>
<name>A0AAD6ZIB7_9AGAR</name>
<organism evidence="1 2">
    <name type="scientific">Mycena albidolilacea</name>
    <dbReference type="NCBI Taxonomy" id="1033008"/>
    <lineage>
        <taxon>Eukaryota</taxon>
        <taxon>Fungi</taxon>
        <taxon>Dikarya</taxon>
        <taxon>Basidiomycota</taxon>
        <taxon>Agaricomycotina</taxon>
        <taxon>Agaricomycetes</taxon>
        <taxon>Agaricomycetidae</taxon>
        <taxon>Agaricales</taxon>
        <taxon>Marasmiineae</taxon>
        <taxon>Mycenaceae</taxon>
        <taxon>Mycena</taxon>
    </lineage>
</organism>